<dbReference type="EMBL" id="FQVU01000005">
    <property type="protein sequence ID" value="SHH24476.1"/>
    <property type="molecule type" value="Genomic_DNA"/>
</dbReference>
<feature type="transmembrane region" description="Helical" evidence="8">
    <location>
        <begin position="61"/>
        <end position="81"/>
    </location>
</feature>
<dbReference type="InterPro" id="IPR038770">
    <property type="entry name" value="Na+/solute_symporter_sf"/>
</dbReference>
<keyword evidence="11" id="KW-1185">Reference proteome</keyword>
<keyword evidence="4 8" id="KW-1133">Transmembrane helix</keyword>
<dbReference type="RefSeq" id="WP_073391716.1">
    <property type="nucleotide sequence ID" value="NZ_FQVU01000005.1"/>
</dbReference>
<feature type="transmembrane region" description="Helical" evidence="8">
    <location>
        <begin position="186"/>
        <end position="205"/>
    </location>
</feature>
<dbReference type="InterPro" id="IPR050794">
    <property type="entry name" value="CPA2_transporter"/>
</dbReference>
<evidence type="ECO:0000256" key="2">
    <source>
        <dbReference type="ARBA" id="ARBA00022448"/>
    </source>
</evidence>
<keyword evidence="2" id="KW-0813">Transport</keyword>
<evidence type="ECO:0000256" key="5">
    <source>
        <dbReference type="ARBA" id="ARBA00023065"/>
    </source>
</evidence>
<name>A0A1M5REH2_9ACTN</name>
<evidence type="ECO:0000256" key="6">
    <source>
        <dbReference type="ARBA" id="ARBA00023136"/>
    </source>
</evidence>
<organism evidence="10 11">
    <name type="scientific">Jatrophihabitans endophyticus</name>
    <dbReference type="NCBI Taxonomy" id="1206085"/>
    <lineage>
        <taxon>Bacteria</taxon>
        <taxon>Bacillati</taxon>
        <taxon>Actinomycetota</taxon>
        <taxon>Actinomycetes</taxon>
        <taxon>Jatrophihabitantales</taxon>
        <taxon>Jatrophihabitantaceae</taxon>
        <taxon>Jatrophihabitans</taxon>
    </lineage>
</organism>
<evidence type="ECO:0000259" key="9">
    <source>
        <dbReference type="Pfam" id="PF00999"/>
    </source>
</evidence>
<dbReference type="Pfam" id="PF00999">
    <property type="entry name" value="Na_H_Exchanger"/>
    <property type="match status" value="1"/>
</dbReference>
<evidence type="ECO:0000256" key="3">
    <source>
        <dbReference type="ARBA" id="ARBA00022692"/>
    </source>
</evidence>
<dbReference type="Gene3D" id="1.20.1530.20">
    <property type="match status" value="1"/>
</dbReference>
<feature type="transmembrane region" description="Helical" evidence="8">
    <location>
        <begin position="292"/>
        <end position="311"/>
    </location>
</feature>
<gene>
    <name evidence="10" type="ORF">SAMN05443575_3521</name>
</gene>
<protein>
    <submittedName>
        <fullName evidence="10">Kef-type K+ transport system, membrane component KefB</fullName>
    </submittedName>
</protein>
<dbReference type="InterPro" id="IPR006153">
    <property type="entry name" value="Cation/H_exchanger_TM"/>
</dbReference>
<keyword evidence="6 8" id="KW-0472">Membrane</keyword>
<dbReference type="OrthoDB" id="9793589at2"/>
<evidence type="ECO:0000256" key="1">
    <source>
        <dbReference type="ARBA" id="ARBA00004141"/>
    </source>
</evidence>
<dbReference type="GO" id="GO:1902600">
    <property type="term" value="P:proton transmembrane transport"/>
    <property type="evidence" value="ECO:0007669"/>
    <property type="project" value="InterPro"/>
</dbReference>
<dbReference type="GO" id="GO:0015297">
    <property type="term" value="F:antiporter activity"/>
    <property type="evidence" value="ECO:0007669"/>
    <property type="project" value="InterPro"/>
</dbReference>
<dbReference type="PANTHER" id="PTHR32468:SF0">
    <property type="entry name" value="K(+)_H(+) ANTIPORTER 1"/>
    <property type="match status" value="1"/>
</dbReference>
<evidence type="ECO:0000256" key="7">
    <source>
        <dbReference type="SAM" id="MobiDB-lite"/>
    </source>
</evidence>
<keyword evidence="3 8" id="KW-0812">Transmembrane</keyword>
<feature type="transmembrane region" description="Helical" evidence="8">
    <location>
        <begin position="125"/>
        <end position="144"/>
    </location>
</feature>
<dbReference type="AlphaFoldDB" id="A0A1M5REH2"/>
<keyword evidence="5" id="KW-0406">Ion transport</keyword>
<dbReference type="STRING" id="1206085.SAMN05443575_3521"/>
<comment type="subcellular location">
    <subcellularLocation>
        <location evidence="1">Membrane</location>
        <topology evidence="1">Multi-pass membrane protein</topology>
    </subcellularLocation>
</comment>
<feature type="transmembrane region" description="Helical" evidence="8">
    <location>
        <begin position="156"/>
        <end position="180"/>
    </location>
</feature>
<sequence length="429" mass="43921">MTTLLLDLAVLAAVAAAAGWLMRRLRQPAVVGEIAAGVLLGPTLVPAHVSATLLPAGPRSAVLALADVGLALFMFLVGARLETGRERRLGRRTATISVAAMLLPLGLGVGLGLARVSTVAADDRAAFVVFMGVALSVTAFPVLARILRERGLDRTVIGAEALTVAATCDVAGWALLALAATLASTASWHIALLPVYVAAMILVVPRVLRVVLDGRGPKDRTTQLTIVLVGLLASAAATDAMGLHLIFGAFVFGVALPRDSEIRGWLIAAVEPVTVAVLMPIYFVVTGLAVDLSGFGLTAVGLLLVVLLLAFGGKLLGGYVGARAGGLGPLDAVTMATLLNTRGLTELVVLAAGRELGLLDPVTYAVLVLMALATTAAAGPLLTLVARRGGRALQPVTGDHDGVPPDVGNGVTAPPPVRRATRTPQESER</sequence>
<feature type="transmembrane region" description="Helical" evidence="8">
    <location>
        <begin position="262"/>
        <end position="285"/>
    </location>
</feature>
<evidence type="ECO:0000313" key="11">
    <source>
        <dbReference type="Proteomes" id="UP000186132"/>
    </source>
</evidence>
<feature type="region of interest" description="Disordered" evidence="7">
    <location>
        <begin position="395"/>
        <end position="429"/>
    </location>
</feature>
<dbReference type="Proteomes" id="UP000186132">
    <property type="component" value="Unassembled WGS sequence"/>
</dbReference>
<feature type="transmembrane region" description="Helical" evidence="8">
    <location>
        <begin position="29"/>
        <end position="49"/>
    </location>
</feature>
<feature type="transmembrane region" description="Helical" evidence="8">
    <location>
        <begin position="6"/>
        <end position="22"/>
    </location>
</feature>
<accession>A0A1M5REH2</accession>
<dbReference type="GO" id="GO:0016020">
    <property type="term" value="C:membrane"/>
    <property type="evidence" value="ECO:0007669"/>
    <property type="project" value="UniProtKB-SubCell"/>
</dbReference>
<feature type="domain" description="Cation/H+ exchanger transmembrane" evidence="9">
    <location>
        <begin position="14"/>
        <end position="386"/>
    </location>
</feature>
<feature type="transmembrane region" description="Helical" evidence="8">
    <location>
        <begin position="93"/>
        <end position="113"/>
    </location>
</feature>
<dbReference type="PANTHER" id="PTHR32468">
    <property type="entry name" value="CATION/H + ANTIPORTER"/>
    <property type="match status" value="1"/>
</dbReference>
<evidence type="ECO:0000313" key="10">
    <source>
        <dbReference type="EMBL" id="SHH24476.1"/>
    </source>
</evidence>
<evidence type="ECO:0000256" key="4">
    <source>
        <dbReference type="ARBA" id="ARBA00022989"/>
    </source>
</evidence>
<feature type="transmembrane region" description="Helical" evidence="8">
    <location>
        <begin position="226"/>
        <end position="256"/>
    </location>
</feature>
<feature type="transmembrane region" description="Helical" evidence="8">
    <location>
        <begin position="364"/>
        <end position="385"/>
    </location>
</feature>
<reference evidence="10 11" key="1">
    <citation type="submission" date="2016-11" db="EMBL/GenBank/DDBJ databases">
        <authorList>
            <person name="Jaros S."/>
            <person name="Januszkiewicz K."/>
            <person name="Wedrychowicz H."/>
        </authorList>
    </citation>
    <scope>NUCLEOTIDE SEQUENCE [LARGE SCALE GENOMIC DNA]</scope>
    <source>
        <strain evidence="10 11">DSM 45627</strain>
    </source>
</reference>
<proteinExistence type="predicted"/>
<evidence type="ECO:0000256" key="8">
    <source>
        <dbReference type="SAM" id="Phobius"/>
    </source>
</evidence>